<gene>
    <name evidence="2" type="ORF">NCTC12862_00659</name>
</gene>
<dbReference type="Proteomes" id="UP000254950">
    <property type="component" value="Unassembled WGS sequence"/>
</dbReference>
<evidence type="ECO:0000256" key="1">
    <source>
        <dbReference type="SAM" id="Coils"/>
    </source>
</evidence>
<proteinExistence type="predicted"/>
<evidence type="ECO:0000313" key="3">
    <source>
        <dbReference type="Proteomes" id="UP000254950"/>
    </source>
</evidence>
<evidence type="ECO:0000313" key="2">
    <source>
        <dbReference type="EMBL" id="SUV44916.1"/>
    </source>
</evidence>
<name>A0A380ZIW3_BARDO</name>
<feature type="coiled-coil region" evidence="1">
    <location>
        <begin position="45"/>
        <end position="101"/>
    </location>
</feature>
<dbReference type="AlphaFoldDB" id="A0A380ZIW3"/>
<accession>A0A380ZIW3</accession>
<organism evidence="2 3">
    <name type="scientific">Bartonella doshiae</name>
    <dbReference type="NCBI Taxonomy" id="33044"/>
    <lineage>
        <taxon>Bacteria</taxon>
        <taxon>Pseudomonadati</taxon>
        <taxon>Pseudomonadota</taxon>
        <taxon>Alphaproteobacteria</taxon>
        <taxon>Hyphomicrobiales</taxon>
        <taxon>Bartonellaceae</taxon>
        <taxon>Bartonella</taxon>
    </lineage>
</organism>
<sequence length="290" mass="34618">MIFSLQRFLIIVFLLTNFICSVKSTYAKVSLIELPLSNLTLDEKYKHVKERLRVIEKRIKFIEKAVADLTLSQIHTPSTEYDKLIQEQKKLIDERINLSSELHDLAKEKQEFISRAHRAREYEIGEYEGKVSKVRRYLKSRRPYELGLNDDDYIDHLDNRSIYEIVKYYPMFILSCKINEDILRSDVGDLLRKDFGWKEEDFSWAKEAINLIDQELIKGLEELMTISLSDFKEYMLNDTKDRITRNPSSVKNLPLWCKTIRKIHNIMLPDKKKNILNRMRSHIEEWLNKK</sequence>
<dbReference type="OrthoDB" id="7923588at2"/>
<dbReference type="STRING" id="33044.GCA_900005695_00122"/>
<reference evidence="2 3" key="1">
    <citation type="submission" date="2018-06" db="EMBL/GenBank/DDBJ databases">
        <authorList>
            <consortium name="Pathogen Informatics"/>
            <person name="Doyle S."/>
        </authorList>
    </citation>
    <scope>NUCLEOTIDE SEQUENCE [LARGE SCALE GENOMIC DNA]</scope>
    <source>
        <strain evidence="2 3">NCTC12862</strain>
    </source>
</reference>
<dbReference type="EMBL" id="UFTF01000001">
    <property type="protein sequence ID" value="SUV44916.1"/>
    <property type="molecule type" value="Genomic_DNA"/>
</dbReference>
<keyword evidence="1" id="KW-0175">Coiled coil</keyword>
<protein>
    <submittedName>
        <fullName evidence="2">Uncharacterized protein</fullName>
    </submittedName>
</protein>
<dbReference type="RefSeq" id="WP_004854343.1">
    <property type="nucleotide sequence ID" value="NZ_CACVBH010000006.1"/>
</dbReference>